<sequence>MVEGYIRKKALCLATFKAQRHYRLQTNQVSFKSEELGAGTVLCISSDTHSVQTNNFKVLNNEQKVKVKQSSGKLPVQNRIPHRQISNSEYKKKWSKESS</sequence>
<organism evidence="2 3">
    <name type="scientific">Chiloscyllium punctatum</name>
    <name type="common">Brownbanded bambooshark</name>
    <name type="synonym">Hemiscyllium punctatum</name>
    <dbReference type="NCBI Taxonomy" id="137246"/>
    <lineage>
        <taxon>Eukaryota</taxon>
        <taxon>Metazoa</taxon>
        <taxon>Chordata</taxon>
        <taxon>Craniata</taxon>
        <taxon>Vertebrata</taxon>
        <taxon>Chondrichthyes</taxon>
        <taxon>Elasmobranchii</taxon>
        <taxon>Galeomorphii</taxon>
        <taxon>Galeoidea</taxon>
        <taxon>Orectolobiformes</taxon>
        <taxon>Hemiscylliidae</taxon>
        <taxon>Chiloscyllium</taxon>
    </lineage>
</organism>
<evidence type="ECO:0000313" key="3">
    <source>
        <dbReference type="Proteomes" id="UP000287033"/>
    </source>
</evidence>
<protein>
    <submittedName>
        <fullName evidence="2">Uncharacterized protein</fullName>
    </submittedName>
</protein>
<proteinExistence type="predicted"/>
<dbReference type="Proteomes" id="UP000287033">
    <property type="component" value="Unassembled WGS sequence"/>
</dbReference>
<dbReference type="AlphaFoldDB" id="A0A401RYE3"/>
<reference evidence="2 3" key="1">
    <citation type="journal article" date="2018" name="Nat. Ecol. Evol.">
        <title>Shark genomes provide insights into elasmobranch evolution and the origin of vertebrates.</title>
        <authorList>
            <person name="Hara Y"/>
            <person name="Yamaguchi K"/>
            <person name="Onimaru K"/>
            <person name="Kadota M"/>
            <person name="Koyanagi M"/>
            <person name="Keeley SD"/>
            <person name="Tatsumi K"/>
            <person name="Tanaka K"/>
            <person name="Motone F"/>
            <person name="Kageyama Y"/>
            <person name="Nozu R"/>
            <person name="Adachi N"/>
            <person name="Nishimura O"/>
            <person name="Nakagawa R"/>
            <person name="Tanegashima C"/>
            <person name="Kiyatake I"/>
            <person name="Matsumoto R"/>
            <person name="Murakumo K"/>
            <person name="Nishida K"/>
            <person name="Terakita A"/>
            <person name="Kuratani S"/>
            <person name="Sato K"/>
            <person name="Hyodo S Kuraku.S."/>
        </authorList>
    </citation>
    <scope>NUCLEOTIDE SEQUENCE [LARGE SCALE GENOMIC DNA]</scope>
</reference>
<dbReference type="EMBL" id="BEZZ01000023">
    <property type="protein sequence ID" value="GCC23166.1"/>
    <property type="molecule type" value="Genomic_DNA"/>
</dbReference>
<comment type="caution">
    <text evidence="2">The sequence shown here is derived from an EMBL/GenBank/DDBJ whole genome shotgun (WGS) entry which is preliminary data.</text>
</comment>
<evidence type="ECO:0000256" key="1">
    <source>
        <dbReference type="SAM" id="MobiDB-lite"/>
    </source>
</evidence>
<name>A0A401RYE3_CHIPU</name>
<accession>A0A401RYE3</accession>
<feature type="compositionally biased region" description="Basic and acidic residues" evidence="1">
    <location>
        <begin position="89"/>
        <end position="99"/>
    </location>
</feature>
<feature type="region of interest" description="Disordered" evidence="1">
    <location>
        <begin position="68"/>
        <end position="99"/>
    </location>
</feature>
<evidence type="ECO:0000313" key="2">
    <source>
        <dbReference type="EMBL" id="GCC23166.1"/>
    </source>
</evidence>
<gene>
    <name evidence="2" type="ORF">chiPu_0001559</name>
</gene>
<keyword evidence="3" id="KW-1185">Reference proteome</keyword>